<comment type="similarity">
    <text evidence="1">Belongs to the membrane fusion protein (MFP) (TC 8.A.1) family.</text>
</comment>
<dbReference type="GO" id="GO:0015562">
    <property type="term" value="F:efflux transmembrane transporter activity"/>
    <property type="evidence" value="ECO:0007669"/>
    <property type="project" value="TreeGrafter"/>
</dbReference>
<keyword evidence="5" id="KW-1185">Reference proteome</keyword>
<feature type="signal peptide" evidence="2">
    <location>
        <begin position="1"/>
        <end position="27"/>
    </location>
</feature>
<evidence type="ECO:0000256" key="1">
    <source>
        <dbReference type="ARBA" id="ARBA00009477"/>
    </source>
</evidence>
<proteinExistence type="inferred from homology"/>
<dbReference type="Proteomes" id="UP000494183">
    <property type="component" value="Unassembled WGS sequence"/>
</dbReference>
<dbReference type="InterPro" id="IPR006143">
    <property type="entry name" value="RND_pump_MFP"/>
</dbReference>
<dbReference type="Pfam" id="PF25989">
    <property type="entry name" value="YknX_C"/>
    <property type="match status" value="1"/>
</dbReference>
<gene>
    <name evidence="4" type="primary">mdtA_6</name>
    <name evidence="4" type="ORF">LMG6000_05634</name>
</gene>
<reference evidence="4 5" key="1">
    <citation type="submission" date="2020-04" db="EMBL/GenBank/DDBJ databases">
        <authorList>
            <person name="De Canck E."/>
        </authorList>
    </citation>
    <scope>NUCLEOTIDE SEQUENCE [LARGE SCALE GENOMIC DNA]</scope>
    <source>
        <strain evidence="4 5">LMG 6000</strain>
    </source>
</reference>
<dbReference type="NCBIfam" id="TIGR01730">
    <property type="entry name" value="RND_mfp"/>
    <property type="match status" value="1"/>
</dbReference>
<evidence type="ECO:0000259" key="3">
    <source>
        <dbReference type="Pfam" id="PF25989"/>
    </source>
</evidence>
<sequence length="367" mass="37936">MHIARSLYPVGLLAAALMLSACSPDAAAPAQPRSVKLEAIGAGSADAASHFVATLRQEHRADLAFENGGRIAEIAVDVGDRVRKGQVLASLDVEPARLRLTQAEANLRAATGQAKERQIQLQQQQAMFEDGVVSQASLTSAQVAHDSAQSQLRVAESDRALAARALRQSELRAPFDGSVVARLLQPQADAAAGQVVVQVEGQGQPQAVATLPAAIAQGLTPGSLVQASRADANAAAFTLRLRSVSSRLEGGASVQAIFDVAEASIPLRSGDSLMLSLSGASENDLSVPLPAVIAQQGKDAVFVYDAKAGTVVRRPVKLGPIEGERIRVTSGLRSGEQVVAAGGAFLSDGQAVLPLRAASHLNDAGRP</sequence>
<name>A0A6S7F8P9_9BURK</name>
<feature type="chain" id="PRO_5028855512" evidence="2">
    <location>
        <begin position="28"/>
        <end position="367"/>
    </location>
</feature>
<dbReference type="PROSITE" id="PS51257">
    <property type="entry name" value="PROKAR_LIPOPROTEIN"/>
    <property type="match status" value="1"/>
</dbReference>
<accession>A0A6S7F8P9</accession>
<protein>
    <submittedName>
        <fullName evidence="4">Multidrug resistance protein MdtA</fullName>
    </submittedName>
</protein>
<dbReference type="InterPro" id="IPR058637">
    <property type="entry name" value="YknX-like_C"/>
</dbReference>
<dbReference type="PANTHER" id="PTHR30469">
    <property type="entry name" value="MULTIDRUG RESISTANCE PROTEIN MDTA"/>
    <property type="match status" value="1"/>
</dbReference>
<dbReference type="SUPFAM" id="SSF111369">
    <property type="entry name" value="HlyD-like secretion proteins"/>
    <property type="match status" value="1"/>
</dbReference>
<dbReference type="Gene3D" id="2.40.420.20">
    <property type="match status" value="1"/>
</dbReference>
<evidence type="ECO:0000313" key="5">
    <source>
        <dbReference type="Proteomes" id="UP000494183"/>
    </source>
</evidence>
<dbReference type="RefSeq" id="WP_175201554.1">
    <property type="nucleotide sequence ID" value="NZ_CADILH010000012.1"/>
</dbReference>
<dbReference type="GO" id="GO:1990281">
    <property type="term" value="C:efflux pump complex"/>
    <property type="evidence" value="ECO:0007669"/>
    <property type="project" value="TreeGrafter"/>
</dbReference>
<dbReference type="Gene3D" id="2.40.50.100">
    <property type="match status" value="1"/>
</dbReference>
<feature type="domain" description="YknX-like C-terminal permuted SH3-like" evidence="3">
    <location>
        <begin position="285"/>
        <end position="352"/>
    </location>
</feature>
<dbReference type="PANTHER" id="PTHR30469:SF15">
    <property type="entry name" value="HLYD FAMILY OF SECRETION PROTEINS"/>
    <property type="match status" value="1"/>
</dbReference>
<dbReference type="Gene3D" id="1.10.287.470">
    <property type="entry name" value="Helix hairpin bin"/>
    <property type="match status" value="1"/>
</dbReference>
<dbReference type="AlphaFoldDB" id="A0A6S7F8P9"/>
<organism evidence="4 5">
    <name type="scientific">Achromobacter insolitus</name>
    <dbReference type="NCBI Taxonomy" id="217204"/>
    <lineage>
        <taxon>Bacteria</taxon>
        <taxon>Pseudomonadati</taxon>
        <taxon>Pseudomonadota</taxon>
        <taxon>Betaproteobacteria</taxon>
        <taxon>Burkholderiales</taxon>
        <taxon>Alcaligenaceae</taxon>
        <taxon>Achromobacter</taxon>
    </lineage>
</organism>
<evidence type="ECO:0000256" key="2">
    <source>
        <dbReference type="SAM" id="SignalP"/>
    </source>
</evidence>
<keyword evidence="2" id="KW-0732">Signal</keyword>
<dbReference type="EMBL" id="CADILH010000012">
    <property type="protein sequence ID" value="CAB3938008.1"/>
    <property type="molecule type" value="Genomic_DNA"/>
</dbReference>
<evidence type="ECO:0000313" key="4">
    <source>
        <dbReference type="EMBL" id="CAB3938008.1"/>
    </source>
</evidence>